<evidence type="ECO:0000313" key="7">
    <source>
        <dbReference type="Proteomes" id="UP001239909"/>
    </source>
</evidence>
<evidence type="ECO:0000256" key="2">
    <source>
        <dbReference type="ARBA" id="ARBA00016013"/>
    </source>
</evidence>
<dbReference type="Pfam" id="PF03963">
    <property type="entry name" value="FlgD"/>
    <property type="match status" value="1"/>
</dbReference>
<name>A0ABQ6LKY9_9RHOB</name>
<organism evidence="6 7">
    <name type="scientific">Paralimibaculum aggregatum</name>
    <dbReference type="NCBI Taxonomy" id="3036245"/>
    <lineage>
        <taxon>Bacteria</taxon>
        <taxon>Pseudomonadati</taxon>
        <taxon>Pseudomonadota</taxon>
        <taxon>Alphaproteobacteria</taxon>
        <taxon>Rhodobacterales</taxon>
        <taxon>Paracoccaceae</taxon>
        <taxon>Paralimibaculum</taxon>
    </lineage>
</organism>
<evidence type="ECO:0000256" key="5">
    <source>
        <dbReference type="RuleBase" id="RU362076"/>
    </source>
</evidence>
<comment type="caution">
    <text evidence="6">The sequence shown here is derived from an EMBL/GenBank/DDBJ whole genome shotgun (WGS) entry which is preliminary data.</text>
</comment>
<comment type="similarity">
    <text evidence="1 5">Belongs to the FlgD family.</text>
</comment>
<keyword evidence="7" id="KW-1185">Reference proteome</keyword>
<evidence type="ECO:0000256" key="4">
    <source>
        <dbReference type="ARBA" id="ARBA00024746"/>
    </source>
</evidence>
<dbReference type="Proteomes" id="UP001239909">
    <property type="component" value="Unassembled WGS sequence"/>
</dbReference>
<comment type="function">
    <text evidence="4 5">Required for flagellar hook formation. May act as a scaffolding protein.</text>
</comment>
<accession>A0ABQ6LKY9</accession>
<dbReference type="InterPro" id="IPR005648">
    <property type="entry name" value="FlgD"/>
</dbReference>
<sequence length="233" mass="23901">MDIVANAPLFPQLAAAPEAQAGEAADTAETAATASADFTSFLNLLTAQLRNQDPLQPLDSTQFVAQLASFSTVEQLIGTNRRLDEITDQGDAQAAAVYAGWIGQQASLTDGSFRADGEAVEFGYPAMPGADSAVAAIRRPDGVAIATIPLDPNTGGMASWSGEDAAGAVATGELTIDIGYFSGESLLDQRAATIYRQIIGVRGTDAGAVIEFADGGAATPAEIAALRAPRDPE</sequence>
<evidence type="ECO:0000313" key="6">
    <source>
        <dbReference type="EMBL" id="GMG83637.1"/>
    </source>
</evidence>
<evidence type="ECO:0000256" key="1">
    <source>
        <dbReference type="ARBA" id="ARBA00010577"/>
    </source>
</evidence>
<reference evidence="6 7" key="1">
    <citation type="submission" date="2023-04" db="EMBL/GenBank/DDBJ databases">
        <title>Marinoamorphus aggregata gen. nov., sp. Nov., isolate from tissue of brittle star Ophioplocus japonicus.</title>
        <authorList>
            <person name="Kawano K."/>
            <person name="Sawayama S."/>
            <person name="Nakagawa S."/>
        </authorList>
    </citation>
    <scope>NUCLEOTIDE SEQUENCE [LARGE SCALE GENOMIC DNA]</scope>
    <source>
        <strain evidence="6 7">NKW23</strain>
    </source>
</reference>
<protein>
    <recommendedName>
        <fullName evidence="2 5">Basal-body rod modification protein FlgD</fullName>
    </recommendedName>
</protein>
<evidence type="ECO:0000256" key="3">
    <source>
        <dbReference type="ARBA" id="ARBA00022795"/>
    </source>
</evidence>
<dbReference type="RefSeq" id="WP_285672431.1">
    <property type="nucleotide sequence ID" value="NZ_BSYI01000022.1"/>
</dbReference>
<dbReference type="EMBL" id="BSYI01000022">
    <property type="protein sequence ID" value="GMG83637.1"/>
    <property type="molecule type" value="Genomic_DNA"/>
</dbReference>
<keyword evidence="3 5" id="KW-1005">Bacterial flagellum biogenesis</keyword>
<proteinExistence type="inferred from homology"/>
<gene>
    <name evidence="6" type="ORF">LNKW23_28500</name>
</gene>